<reference evidence="2" key="1">
    <citation type="submission" date="2021-06" db="EMBL/GenBank/DDBJ databases">
        <authorList>
            <person name="Kallberg Y."/>
            <person name="Tangrot J."/>
            <person name="Rosling A."/>
        </authorList>
    </citation>
    <scope>NUCLEOTIDE SEQUENCE</scope>
    <source>
        <strain evidence="2">IN212</strain>
    </source>
</reference>
<feature type="region of interest" description="Disordered" evidence="1">
    <location>
        <begin position="25"/>
        <end position="111"/>
    </location>
</feature>
<dbReference type="InterPro" id="IPR050496">
    <property type="entry name" value="SNF2_RAD54_helicase_repair"/>
</dbReference>
<accession>A0A9N9FUZ4</accession>
<proteinExistence type="predicted"/>
<gene>
    <name evidence="2" type="ORF">RFULGI_LOCUS4993</name>
</gene>
<dbReference type="SUPFAM" id="SSF52540">
    <property type="entry name" value="P-loop containing nucleoside triphosphate hydrolases"/>
    <property type="match status" value="1"/>
</dbReference>
<dbReference type="OrthoDB" id="413460at2759"/>
<protein>
    <submittedName>
        <fullName evidence="2">8796_t:CDS:1</fullName>
    </submittedName>
</protein>
<dbReference type="EMBL" id="CAJVPZ010005288">
    <property type="protein sequence ID" value="CAG8559375.1"/>
    <property type="molecule type" value="Genomic_DNA"/>
</dbReference>
<evidence type="ECO:0000256" key="1">
    <source>
        <dbReference type="SAM" id="MobiDB-lite"/>
    </source>
</evidence>
<dbReference type="GO" id="GO:0007131">
    <property type="term" value="P:reciprocal meiotic recombination"/>
    <property type="evidence" value="ECO:0007669"/>
    <property type="project" value="TreeGrafter"/>
</dbReference>
<dbReference type="GO" id="GO:0015616">
    <property type="term" value="F:DNA translocase activity"/>
    <property type="evidence" value="ECO:0007669"/>
    <property type="project" value="TreeGrafter"/>
</dbReference>
<dbReference type="Gene3D" id="3.40.50.10810">
    <property type="entry name" value="Tandem AAA-ATPase domain"/>
    <property type="match status" value="1"/>
</dbReference>
<comment type="caution">
    <text evidence="2">The sequence shown here is derived from an EMBL/GenBank/DDBJ whole genome shotgun (WGS) entry which is preliminary data.</text>
</comment>
<dbReference type="GO" id="GO:0005634">
    <property type="term" value="C:nucleus"/>
    <property type="evidence" value="ECO:0007669"/>
    <property type="project" value="TreeGrafter"/>
</dbReference>
<dbReference type="GO" id="GO:0045003">
    <property type="term" value="P:double-strand break repair via synthesis-dependent strand annealing"/>
    <property type="evidence" value="ECO:0007669"/>
    <property type="project" value="TreeGrafter"/>
</dbReference>
<feature type="compositionally biased region" description="Basic and acidic residues" evidence="1">
    <location>
        <begin position="76"/>
        <end position="99"/>
    </location>
</feature>
<feature type="non-terminal residue" evidence="2">
    <location>
        <position position="330"/>
    </location>
</feature>
<dbReference type="AlphaFoldDB" id="A0A9N9FUZ4"/>
<dbReference type="Proteomes" id="UP000789396">
    <property type="component" value="Unassembled WGS sequence"/>
</dbReference>
<dbReference type="InterPro" id="IPR038718">
    <property type="entry name" value="SNF2-like_sf"/>
</dbReference>
<dbReference type="PANTHER" id="PTHR45629:SF7">
    <property type="entry name" value="DNA EXCISION REPAIR PROTEIN ERCC-6-RELATED"/>
    <property type="match status" value="1"/>
</dbReference>
<organism evidence="2 3">
    <name type="scientific">Racocetra fulgida</name>
    <dbReference type="NCBI Taxonomy" id="60492"/>
    <lineage>
        <taxon>Eukaryota</taxon>
        <taxon>Fungi</taxon>
        <taxon>Fungi incertae sedis</taxon>
        <taxon>Mucoromycota</taxon>
        <taxon>Glomeromycotina</taxon>
        <taxon>Glomeromycetes</taxon>
        <taxon>Diversisporales</taxon>
        <taxon>Gigasporaceae</taxon>
        <taxon>Racocetra</taxon>
    </lineage>
</organism>
<name>A0A9N9FUZ4_9GLOM</name>
<dbReference type="InterPro" id="IPR027417">
    <property type="entry name" value="P-loop_NTPase"/>
</dbReference>
<evidence type="ECO:0000313" key="2">
    <source>
        <dbReference type="EMBL" id="CAG8559375.1"/>
    </source>
</evidence>
<dbReference type="PANTHER" id="PTHR45629">
    <property type="entry name" value="SNF2/RAD54 FAMILY MEMBER"/>
    <property type="match status" value="1"/>
</dbReference>
<keyword evidence="3" id="KW-1185">Reference proteome</keyword>
<evidence type="ECO:0000313" key="3">
    <source>
        <dbReference type="Proteomes" id="UP000789396"/>
    </source>
</evidence>
<sequence length="330" mass="37556">NNYSVVTFACLPNYINLKMIKSSFKPSPFKPPSRIPLKPSTSDNIPNTSQEKKVNPLTLNPSKRIKVDNDSADDENTYRFEPEDPEDENRTRKIPKNDYNDSSDTDTSLPSAIRCNLSLPAPMKKFHKPFIPPTFLNPPPFLRNQEGIQKKRPGRGPRHVVKKPSLAPDEIVLDKPYKPFIPPTLLNPSLNPLNQEGIQKKRPGWGSRHVAKRPLFDPYAPDAINDLSEYFSLLNFANPNFLGTPSEFRRNYENPILRGRDADASEKERETSDQKLSELLEVKLCNHPDLLDLPKELRGSQKCFPPGYSIKDKARTVKPEFSGKMLVLDR</sequence>
<feature type="compositionally biased region" description="Polar residues" evidence="1">
    <location>
        <begin position="39"/>
        <end position="49"/>
    </location>
</feature>